<evidence type="ECO:0000256" key="1">
    <source>
        <dbReference type="ARBA" id="ARBA00004167"/>
    </source>
</evidence>
<organism evidence="7">
    <name type="scientific">Pyricularia oryzae (strain Y34)</name>
    <name type="common">Rice blast fungus</name>
    <name type="synonym">Magnaporthe oryzae</name>
    <dbReference type="NCBI Taxonomy" id="1143189"/>
    <lineage>
        <taxon>Eukaryota</taxon>
        <taxon>Fungi</taxon>
        <taxon>Dikarya</taxon>
        <taxon>Ascomycota</taxon>
        <taxon>Pezizomycotina</taxon>
        <taxon>Sordariomycetes</taxon>
        <taxon>Sordariomycetidae</taxon>
        <taxon>Magnaporthales</taxon>
        <taxon>Pyriculariaceae</taxon>
        <taxon>Pyricularia</taxon>
    </lineage>
</organism>
<feature type="compositionally biased region" description="Polar residues" evidence="5">
    <location>
        <begin position="762"/>
        <end position="779"/>
    </location>
</feature>
<dbReference type="GO" id="GO:0071944">
    <property type="term" value="C:cell periphery"/>
    <property type="evidence" value="ECO:0007669"/>
    <property type="project" value="UniProtKB-ARBA"/>
</dbReference>
<dbReference type="Proteomes" id="UP000011086">
    <property type="component" value="Unassembled WGS sequence"/>
</dbReference>
<evidence type="ECO:0000256" key="6">
    <source>
        <dbReference type="SAM" id="Phobius"/>
    </source>
</evidence>
<evidence type="ECO:0000256" key="4">
    <source>
        <dbReference type="ARBA" id="ARBA00023136"/>
    </source>
</evidence>
<dbReference type="EMBL" id="JH793872">
    <property type="protein sequence ID" value="ELQ37457.1"/>
    <property type="molecule type" value="Genomic_DNA"/>
</dbReference>
<feature type="region of interest" description="Disordered" evidence="5">
    <location>
        <begin position="657"/>
        <end position="702"/>
    </location>
</feature>
<dbReference type="PANTHER" id="PTHR15549">
    <property type="entry name" value="PAIRED IMMUNOGLOBULIN-LIKE TYPE 2 RECEPTOR"/>
    <property type="match status" value="1"/>
</dbReference>
<evidence type="ECO:0000313" key="7">
    <source>
        <dbReference type="EMBL" id="ELQ37457.1"/>
    </source>
</evidence>
<protein>
    <submittedName>
        <fullName evidence="7">Uncharacterized protein</fullName>
    </submittedName>
</protein>
<keyword evidence="4 6" id="KW-0472">Membrane</keyword>
<feature type="region of interest" description="Disordered" evidence="5">
    <location>
        <begin position="762"/>
        <end position="784"/>
    </location>
</feature>
<feature type="region of interest" description="Disordered" evidence="5">
    <location>
        <begin position="526"/>
        <end position="602"/>
    </location>
</feature>
<gene>
    <name evidence="7" type="ORF">OOU_Y34scaffold00592g5</name>
</gene>
<accession>A0AA97PJZ3</accession>
<dbReference type="InterPro" id="IPR051694">
    <property type="entry name" value="Immunoregulatory_rcpt-like"/>
</dbReference>
<dbReference type="AlphaFoldDB" id="A0AA97PJZ3"/>
<keyword evidence="2 6" id="KW-0812">Transmembrane</keyword>
<dbReference type="GO" id="GO:0016020">
    <property type="term" value="C:membrane"/>
    <property type="evidence" value="ECO:0007669"/>
    <property type="project" value="UniProtKB-SubCell"/>
</dbReference>
<feature type="region of interest" description="Disordered" evidence="5">
    <location>
        <begin position="844"/>
        <end position="915"/>
    </location>
</feature>
<feature type="compositionally biased region" description="Polar residues" evidence="5">
    <location>
        <begin position="573"/>
        <end position="584"/>
    </location>
</feature>
<evidence type="ECO:0000256" key="5">
    <source>
        <dbReference type="SAM" id="MobiDB-lite"/>
    </source>
</evidence>
<feature type="region of interest" description="Disordered" evidence="5">
    <location>
        <begin position="41"/>
        <end position="60"/>
    </location>
</feature>
<reference evidence="7" key="1">
    <citation type="journal article" date="2012" name="PLoS Genet.">
        <title>Comparative analysis of the genomes of two field isolates of the rice blast fungus Magnaporthe oryzae.</title>
        <authorList>
            <person name="Xue M."/>
            <person name="Yang J."/>
            <person name="Li Z."/>
            <person name="Hu S."/>
            <person name="Yao N."/>
            <person name="Dean R.A."/>
            <person name="Zhao W."/>
            <person name="Shen M."/>
            <person name="Zhang H."/>
            <person name="Li C."/>
            <person name="Liu L."/>
            <person name="Cao L."/>
            <person name="Xu X."/>
            <person name="Xing Y."/>
            <person name="Hsiang T."/>
            <person name="Zhang Z."/>
            <person name="Xu J.R."/>
            <person name="Peng Y.L."/>
        </authorList>
    </citation>
    <scope>NUCLEOTIDE SEQUENCE</scope>
    <source>
        <strain evidence="7">Y34</strain>
    </source>
</reference>
<feature type="transmembrane region" description="Helical" evidence="6">
    <location>
        <begin position="71"/>
        <end position="95"/>
    </location>
</feature>
<evidence type="ECO:0000256" key="3">
    <source>
        <dbReference type="ARBA" id="ARBA00022989"/>
    </source>
</evidence>
<evidence type="ECO:0000256" key="2">
    <source>
        <dbReference type="ARBA" id="ARBA00022692"/>
    </source>
</evidence>
<name>A0AA97PJZ3_PYRO3</name>
<sequence>MELVPRSPQETAIVTVTPSAVITVTSSPPTGTTVVTTVTPAISSAPHNPSDAASAPPAALGSDGGGLGSGAVAGVAIGCIIAGIAIGAIAAIWFLRRRQRGVGPEETQYMLSNTAGGVYDPKDPMGAAMAADPFRLDQILAPPLPDEVISAELQNLSRIIQQHVMENYHRELVPVDQNALHRALHDLGLGNDSAIPSGQLVILAVSPQGRATALQHIIARAATASVVLSSTARHSLLPLSMSAFMREVAPTERDRGSAKAVSAAFARWRQISTFLINPNRSDRIPLQPTEAMTGQKARELVAALNVLLGPFVDHNLVEPDVQQGQLYDVVMRVAQFGYMLISQPGEFRLRWDAGPPMTAGSDVVVVCPGLDKISDEHGNRYSPSRTLLAPVAEIFSSTVAMKGECLQGRATVFSTNRHRVKPGSDVLVIVLTGVSTQDFSAEPRYSLGSLGKVQPWAEDMGLQVNPPAIVAVPLHLPTSPVGTQAKLYYYYRDQVDIMTHTDRKRASSGTRLHRLSLLPKLMIGKARKQSGTESAESQNNVHSPEWPLKSNTPADIQSAYPALPSSRGLAPTRPSSTNSMSPTVFNVGVPQRPQVSESAGRRNNRASWGIFLSPKKAALKSPQPRDLGDSDVADMDRMTAKVEARLSAIHSDKGDFFRRGRAGRPSPRVLSDSWDSDTSPRPDGQTLTPTINTPPVVRGREQNRHTVYLDMTYGSKTIGNGLLLRHEPSEQGRIVTQQAAVTSRAVSDSVVTITCTEPTPRYTNASFSRSETSEATSPVPSMPPAQVRSQFLDPSLLFFVPQSKPVTRPNLVTKTSIVGYHEDTALPVGTTLCVPTATKDPPGAFELEATPVSPCGSDPRSKSSSTAVSPLENESGDTVPELNVAAGAPESKDTDTGSGCVPAGLRQPSAPSSIYSADERTLVEGGEEEAAAAAAETAVGLGVHNESTPSKPEPVYHNAIKARIMMNNSPTGNSACDAWLVRSRMFQLGGSPIVASSPVHEADRFLLPVLA</sequence>
<feature type="compositionally biased region" description="Polar residues" evidence="5">
    <location>
        <begin position="529"/>
        <end position="542"/>
    </location>
</feature>
<proteinExistence type="predicted"/>
<keyword evidence="3 6" id="KW-1133">Transmembrane helix</keyword>
<comment type="subcellular location">
    <subcellularLocation>
        <location evidence="1">Membrane</location>
        <topology evidence="1">Single-pass membrane protein</topology>
    </subcellularLocation>
</comment>